<protein>
    <submittedName>
        <fullName evidence="1">Uncharacterized protein</fullName>
    </submittedName>
</protein>
<organism evidence="1 2">
    <name type="scientific">Pyrenophora tritici-repentis (strain Pt-1C-BFP)</name>
    <name type="common">Wheat tan spot fungus</name>
    <name type="synonym">Drechslera tritici-repentis</name>
    <dbReference type="NCBI Taxonomy" id="426418"/>
    <lineage>
        <taxon>Eukaryota</taxon>
        <taxon>Fungi</taxon>
        <taxon>Dikarya</taxon>
        <taxon>Ascomycota</taxon>
        <taxon>Pezizomycotina</taxon>
        <taxon>Dothideomycetes</taxon>
        <taxon>Pleosporomycetidae</taxon>
        <taxon>Pleosporales</taxon>
        <taxon>Pleosporineae</taxon>
        <taxon>Pleosporaceae</taxon>
        <taxon>Pyrenophora</taxon>
    </lineage>
</organism>
<dbReference type="Proteomes" id="UP000001471">
    <property type="component" value="Unassembled WGS sequence"/>
</dbReference>
<evidence type="ECO:0000313" key="1">
    <source>
        <dbReference type="EMBL" id="EDU49741.1"/>
    </source>
</evidence>
<accession>B2WA13</accession>
<sequence length="76" mass="8096">MDTPVEDVDADLCLCFGGGLRDAEPPDELRVRIADNGDKKVESSNGVESGSDVVDDVEEWESVGVSGSSAMMMMGW</sequence>
<dbReference type="EMBL" id="DS231620">
    <property type="protein sequence ID" value="EDU49741.1"/>
    <property type="molecule type" value="Genomic_DNA"/>
</dbReference>
<reference evidence="2" key="1">
    <citation type="journal article" date="2013" name="G3 (Bethesda)">
        <title>Comparative genomics of a plant-pathogenic fungus, Pyrenophora tritici-repentis, reveals transduplication and the impact of repeat elements on pathogenicity and population divergence.</title>
        <authorList>
            <person name="Manning V.A."/>
            <person name="Pandelova I."/>
            <person name="Dhillon B."/>
            <person name="Wilhelm L.J."/>
            <person name="Goodwin S.B."/>
            <person name="Berlin A.M."/>
            <person name="Figueroa M."/>
            <person name="Freitag M."/>
            <person name="Hane J.K."/>
            <person name="Henrissat B."/>
            <person name="Holman W.H."/>
            <person name="Kodira C.D."/>
            <person name="Martin J."/>
            <person name="Oliver R.P."/>
            <person name="Robbertse B."/>
            <person name="Schackwitz W."/>
            <person name="Schwartz D.C."/>
            <person name="Spatafora J.W."/>
            <person name="Turgeon B.G."/>
            <person name="Yandava C."/>
            <person name="Young S."/>
            <person name="Zhou S."/>
            <person name="Zeng Q."/>
            <person name="Grigoriev I.V."/>
            <person name="Ma L.-J."/>
            <person name="Ciuffetti L.M."/>
        </authorList>
    </citation>
    <scope>NUCLEOTIDE SEQUENCE [LARGE SCALE GENOMIC DNA]</scope>
    <source>
        <strain evidence="2">Pt-1C-BFP</strain>
    </source>
</reference>
<dbReference type="AlphaFoldDB" id="B2WA13"/>
<dbReference type="InParanoid" id="B2WA13"/>
<dbReference type="HOGENOM" id="CLU_2655689_0_0_1"/>
<evidence type="ECO:0000313" key="2">
    <source>
        <dbReference type="Proteomes" id="UP000001471"/>
    </source>
</evidence>
<proteinExistence type="predicted"/>
<name>B2WA13_PYRTR</name>
<gene>
    <name evidence="1" type="ORF">PTRG_06821</name>
</gene>